<dbReference type="RefSeq" id="WP_244709807.1">
    <property type="nucleotide sequence ID" value="NZ_CP095073.1"/>
</dbReference>
<sequence>MDQTCRIALVGIAGYGEEYLKELDKENRLDWIQGVVDIYPEKSSYYETLKKLKVPVYSSLDQFFANEKADLTIISTPIHLHAVQAITAMENGSHVLCEKPMTSSLKDAERMREVRDRTGKFTAIGFNWSFSESVTNLKKDIQAGIFGKAVKGKALALWPRNEAYYNRSSWAGKKFSSDGAPIFDSIANNATSHFLHHLLYVLGDTQKHSAKLTHAEVELYRVNPIETFDTCAFRGKTEKNVELLYLASHAVIDQRGPQFEMEFEQASVVYEVGSPMKAVWMSGEEKVYGDPEKEKLHKLEVCIEAVLKDNHEVRCTIESAYSHMLAIQAMHEAVPDVPSLPESLIKVEEESKVSYVEDLFDEFMETYKEWKLPSEMKLSWTWPSQRVDIRQGAYTY</sequence>
<dbReference type="PANTHER" id="PTHR43249">
    <property type="entry name" value="UDP-N-ACETYL-2-AMINO-2-DEOXY-D-GLUCURONATE OXIDASE"/>
    <property type="match status" value="1"/>
</dbReference>
<reference evidence="2 3" key="1">
    <citation type="submission" date="2022-04" db="EMBL/GenBank/DDBJ databases">
        <title>Halobacillus sp. isolated from saltern.</title>
        <authorList>
            <person name="Won M."/>
            <person name="Lee C.-M."/>
            <person name="Woen H.-Y."/>
            <person name="Kwon S.-W."/>
        </authorList>
    </citation>
    <scope>NUCLEOTIDE SEQUENCE [LARGE SCALE GENOMIC DNA]</scope>
    <source>
        <strain evidence="2 3">SSBR10-3</strain>
    </source>
</reference>
<dbReference type="InterPro" id="IPR000683">
    <property type="entry name" value="Gfo/Idh/MocA-like_OxRdtase_N"/>
</dbReference>
<evidence type="ECO:0000313" key="2">
    <source>
        <dbReference type="EMBL" id="UOQ44112.1"/>
    </source>
</evidence>
<organism evidence="2 3">
    <name type="scientific">Halobacillus salinarum</name>
    <dbReference type="NCBI Taxonomy" id="2932257"/>
    <lineage>
        <taxon>Bacteria</taxon>
        <taxon>Bacillati</taxon>
        <taxon>Bacillota</taxon>
        <taxon>Bacilli</taxon>
        <taxon>Bacillales</taxon>
        <taxon>Bacillaceae</taxon>
        <taxon>Halobacillus</taxon>
    </lineage>
</organism>
<evidence type="ECO:0000259" key="1">
    <source>
        <dbReference type="Pfam" id="PF01408"/>
    </source>
</evidence>
<feature type="domain" description="Gfo/Idh/MocA-like oxidoreductase N-terminal" evidence="1">
    <location>
        <begin position="6"/>
        <end position="125"/>
    </location>
</feature>
<dbReference type="Proteomes" id="UP000831787">
    <property type="component" value="Chromosome"/>
</dbReference>
<proteinExistence type="predicted"/>
<dbReference type="Pfam" id="PF01408">
    <property type="entry name" value="GFO_IDH_MocA"/>
    <property type="match status" value="1"/>
</dbReference>
<accession>A0ABY4EJ83</accession>
<dbReference type="PANTHER" id="PTHR43249:SF1">
    <property type="entry name" value="D-GLUCOSIDE 3-DEHYDROGENASE"/>
    <property type="match status" value="1"/>
</dbReference>
<protein>
    <submittedName>
        <fullName evidence="2">Gfo/Idh/MocA family oxidoreductase</fullName>
    </submittedName>
</protein>
<dbReference type="InterPro" id="IPR036291">
    <property type="entry name" value="NAD(P)-bd_dom_sf"/>
</dbReference>
<keyword evidence="3" id="KW-1185">Reference proteome</keyword>
<name>A0ABY4EJ83_9BACI</name>
<dbReference type="Gene3D" id="3.30.360.10">
    <property type="entry name" value="Dihydrodipicolinate Reductase, domain 2"/>
    <property type="match status" value="1"/>
</dbReference>
<dbReference type="SUPFAM" id="SSF55347">
    <property type="entry name" value="Glyceraldehyde-3-phosphate dehydrogenase-like, C-terminal domain"/>
    <property type="match status" value="1"/>
</dbReference>
<dbReference type="SUPFAM" id="SSF51735">
    <property type="entry name" value="NAD(P)-binding Rossmann-fold domains"/>
    <property type="match status" value="1"/>
</dbReference>
<dbReference type="EMBL" id="CP095073">
    <property type="protein sequence ID" value="UOQ44112.1"/>
    <property type="molecule type" value="Genomic_DNA"/>
</dbReference>
<gene>
    <name evidence="2" type="ORF">MUN89_19995</name>
</gene>
<dbReference type="InterPro" id="IPR052515">
    <property type="entry name" value="Gfo/Idh/MocA_Oxidoreductase"/>
</dbReference>
<dbReference type="Gene3D" id="3.40.50.720">
    <property type="entry name" value="NAD(P)-binding Rossmann-like Domain"/>
    <property type="match status" value="1"/>
</dbReference>
<evidence type="ECO:0000313" key="3">
    <source>
        <dbReference type="Proteomes" id="UP000831787"/>
    </source>
</evidence>